<feature type="compositionally biased region" description="Basic and acidic residues" evidence="1">
    <location>
        <begin position="46"/>
        <end position="71"/>
    </location>
</feature>
<dbReference type="SMART" id="SM00225">
    <property type="entry name" value="BTB"/>
    <property type="match status" value="1"/>
</dbReference>
<evidence type="ECO:0000259" key="2">
    <source>
        <dbReference type="PROSITE" id="PS50097"/>
    </source>
</evidence>
<feature type="region of interest" description="Disordered" evidence="1">
    <location>
        <begin position="545"/>
        <end position="664"/>
    </location>
</feature>
<dbReference type="InterPro" id="IPR011333">
    <property type="entry name" value="SKP1/BTB/POZ_sf"/>
</dbReference>
<evidence type="ECO:0000313" key="4">
    <source>
        <dbReference type="Proteomes" id="UP001189429"/>
    </source>
</evidence>
<dbReference type="InterPro" id="IPR000210">
    <property type="entry name" value="BTB/POZ_dom"/>
</dbReference>
<name>A0ABN9VWT3_9DINO</name>
<sequence length="664" mass="73398">AAAHMLLAPPQAAGTPEPPRSPSTQPPARADAQPTRARFAEPAPQAERREGDGARGGASHDKHEGSGHVRENGWQTKHTSVSDRIGSLFNCRTMSDIIFHVGDVQIPAHRCILGVASPVFYHRLFEAPVKDDGGRCRIWKLSQFHGAAGRPTASPSPDPSARRGAEERADSPIYQSSRSEDRSGSKEIATGPPEATPQKPLEVVVEYPFDAFFELLRYIYKDELNITLDNVKTLSFLADDFNMPGLTEKCLDFLRNVVRPDTALRVLRVIKSLLLKAVVVLWRDTVESSKILAKFKEFSLADRKKRMQELADKAGTGSGRSSLQGSRVASRLGSRMGSRLGSRAGSRMGSRPESRRSSVATSDAGYDTKTDVDDAASAWDDVFMSQVQGKNAGDIFKLAEGGKAIVPCVAPTSLCKTLVEVGHALDKRSWKCIRERTDVVVGTPEFLEEERSVVKHIFSLEMCSVSEIDMFRALLAWADHRCRQQGLPTLPEHRRNAAGSEFIELIRFPVMKPEEFQWEVVPSGILEYRDIQSIQRKTPFVSYTTSLGTARRRRSSSSGRWPRRPADGAACAPPRPRRTPPSPTRPALPRRPRRSPSRRTPRGWRPPRSPAGASGRRRWPLATTWTRTSPRGSRGCRCRSGRSRRRGARASRRCTPTAGAPPAA</sequence>
<evidence type="ECO:0000313" key="3">
    <source>
        <dbReference type="EMBL" id="CAK0876970.1"/>
    </source>
</evidence>
<dbReference type="SUPFAM" id="SSF54695">
    <property type="entry name" value="POZ domain"/>
    <property type="match status" value="1"/>
</dbReference>
<dbReference type="EMBL" id="CAUYUJ010017688">
    <property type="protein sequence ID" value="CAK0876970.1"/>
    <property type="molecule type" value="Genomic_DNA"/>
</dbReference>
<gene>
    <name evidence="3" type="ORF">PCOR1329_LOCUS61156</name>
</gene>
<feature type="non-terminal residue" evidence="3">
    <location>
        <position position="1"/>
    </location>
</feature>
<accession>A0ABN9VWT3</accession>
<dbReference type="PANTHER" id="PTHR45774">
    <property type="entry name" value="BTB/POZ DOMAIN-CONTAINING"/>
    <property type="match status" value="1"/>
</dbReference>
<keyword evidence="4" id="KW-1185">Reference proteome</keyword>
<protein>
    <recommendedName>
        <fullName evidence="2">BTB domain-containing protein</fullName>
    </recommendedName>
</protein>
<feature type="compositionally biased region" description="Basic residues" evidence="1">
    <location>
        <begin position="588"/>
        <end position="602"/>
    </location>
</feature>
<proteinExistence type="predicted"/>
<organism evidence="3 4">
    <name type="scientific">Prorocentrum cordatum</name>
    <dbReference type="NCBI Taxonomy" id="2364126"/>
    <lineage>
        <taxon>Eukaryota</taxon>
        <taxon>Sar</taxon>
        <taxon>Alveolata</taxon>
        <taxon>Dinophyceae</taxon>
        <taxon>Prorocentrales</taxon>
        <taxon>Prorocentraceae</taxon>
        <taxon>Prorocentrum</taxon>
    </lineage>
</organism>
<dbReference type="PANTHER" id="PTHR45774:SF3">
    <property type="entry name" value="BTB (POZ) DOMAIN-CONTAINING 2B-RELATED"/>
    <property type="match status" value="1"/>
</dbReference>
<dbReference type="Proteomes" id="UP001189429">
    <property type="component" value="Unassembled WGS sequence"/>
</dbReference>
<dbReference type="PROSITE" id="PS50097">
    <property type="entry name" value="BTB"/>
    <property type="match status" value="1"/>
</dbReference>
<feature type="compositionally biased region" description="Pro residues" evidence="1">
    <location>
        <begin position="16"/>
        <end position="25"/>
    </location>
</feature>
<evidence type="ECO:0000256" key="1">
    <source>
        <dbReference type="SAM" id="MobiDB-lite"/>
    </source>
</evidence>
<dbReference type="Pfam" id="PF00651">
    <property type="entry name" value="BTB"/>
    <property type="match status" value="2"/>
</dbReference>
<dbReference type="Gene3D" id="3.30.710.10">
    <property type="entry name" value="Potassium Channel Kv1.1, Chain A"/>
    <property type="match status" value="1"/>
</dbReference>
<feature type="compositionally biased region" description="Basic residues" evidence="1">
    <location>
        <begin position="634"/>
        <end position="652"/>
    </location>
</feature>
<feature type="compositionally biased region" description="Basic and acidic residues" evidence="1">
    <location>
        <begin position="160"/>
        <end position="170"/>
    </location>
</feature>
<reference evidence="3" key="1">
    <citation type="submission" date="2023-10" db="EMBL/GenBank/DDBJ databases">
        <authorList>
            <person name="Chen Y."/>
            <person name="Shah S."/>
            <person name="Dougan E. K."/>
            <person name="Thang M."/>
            <person name="Chan C."/>
        </authorList>
    </citation>
    <scope>NUCLEOTIDE SEQUENCE [LARGE SCALE GENOMIC DNA]</scope>
</reference>
<feature type="region of interest" description="Disordered" evidence="1">
    <location>
        <begin position="1"/>
        <end position="78"/>
    </location>
</feature>
<feature type="region of interest" description="Disordered" evidence="1">
    <location>
        <begin position="310"/>
        <end position="366"/>
    </location>
</feature>
<feature type="domain" description="BTB" evidence="2">
    <location>
        <begin position="95"/>
        <end position="228"/>
    </location>
</feature>
<feature type="region of interest" description="Disordered" evidence="1">
    <location>
        <begin position="147"/>
        <end position="197"/>
    </location>
</feature>
<comment type="caution">
    <text evidence="3">The sequence shown here is derived from an EMBL/GenBank/DDBJ whole genome shotgun (WGS) entry which is preliminary data.</text>
</comment>
<dbReference type="Gene3D" id="1.25.40.420">
    <property type="match status" value="1"/>
</dbReference>